<protein>
    <submittedName>
        <fullName evidence="1">DUF4127 family protein</fullName>
    </submittedName>
</protein>
<proteinExistence type="predicted"/>
<sequence>MIEWVRDGIIDFLILGQDDAEPYGMHRAERIELMGRIEELGLGSKIKLFPGADVIASLLIAKLALEGASASPKVCVEYSRRHGEQWIAPYQDIAYSQVIRDYVSVLGGEMADNAEQADIVLMANTAGEQPIQSFAERIGAYLDDGRLVAVGDDAYAGTADPVLIELLRKRIRFSALSGYSGWNIGVSIAQALTRWTALQRSGRRDIDWRLQSAQAHAELLLEALAHEEGYRNHVRNGAVAYARSIGDDPQRLMAHYKEIDRYAVEHALPYGNQWYQDHFQGERVALGAAGTQPLFGTITRLNGWQSGLPWNRTAEMEMFPELTVSVT</sequence>
<keyword evidence="2" id="KW-1185">Reference proteome</keyword>
<dbReference type="Pfam" id="PF13552">
    <property type="entry name" value="DUF4127"/>
    <property type="match status" value="1"/>
</dbReference>
<evidence type="ECO:0000313" key="2">
    <source>
        <dbReference type="Proteomes" id="UP000307943"/>
    </source>
</evidence>
<reference evidence="1 2" key="1">
    <citation type="submission" date="2019-05" db="EMBL/GenBank/DDBJ databases">
        <title>We sequenced the genome of Paenibacillus hemerocallicola KCTC 33185 for further insight into its adaptation and study the phylogeny of Paenibacillus.</title>
        <authorList>
            <person name="Narsing Rao M.P."/>
        </authorList>
    </citation>
    <scope>NUCLEOTIDE SEQUENCE [LARGE SCALE GENOMIC DNA]</scope>
    <source>
        <strain evidence="1 2">KCTC 33185</strain>
    </source>
</reference>
<dbReference type="InterPro" id="IPR025394">
    <property type="entry name" value="DUF4127"/>
</dbReference>
<dbReference type="EMBL" id="VDCQ01000043">
    <property type="protein sequence ID" value="TNJ63435.1"/>
    <property type="molecule type" value="Genomic_DNA"/>
</dbReference>
<gene>
    <name evidence="1" type="ORF">FE784_25675</name>
</gene>
<comment type="caution">
    <text evidence="1">The sequence shown here is derived from an EMBL/GenBank/DDBJ whole genome shotgun (WGS) entry which is preliminary data.</text>
</comment>
<accession>A0A5C4T3S8</accession>
<dbReference type="RefSeq" id="WP_139605120.1">
    <property type="nucleotide sequence ID" value="NZ_VDCQ01000043.1"/>
</dbReference>
<dbReference type="OrthoDB" id="9789552at2"/>
<organism evidence="1 2">
    <name type="scientific">Paenibacillus hemerocallicola</name>
    <dbReference type="NCBI Taxonomy" id="1172614"/>
    <lineage>
        <taxon>Bacteria</taxon>
        <taxon>Bacillati</taxon>
        <taxon>Bacillota</taxon>
        <taxon>Bacilli</taxon>
        <taxon>Bacillales</taxon>
        <taxon>Paenibacillaceae</taxon>
        <taxon>Paenibacillus</taxon>
    </lineage>
</organism>
<dbReference type="Proteomes" id="UP000307943">
    <property type="component" value="Unassembled WGS sequence"/>
</dbReference>
<dbReference type="AlphaFoldDB" id="A0A5C4T3S8"/>
<evidence type="ECO:0000313" key="1">
    <source>
        <dbReference type="EMBL" id="TNJ63435.1"/>
    </source>
</evidence>
<name>A0A5C4T3S8_9BACL</name>